<dbReference type="KEGG" id="vg:29080363"/>
<protein>
    <submittedName>
        <fullName evidence="1">tRNA nucleotidyltransferase</fullName>
    </submittedName>
</protein>
<dbReference type="EMBL" id="KX557272">
    <property type="protein sequence ID" value="AOE43788.1"/>
    <property type="molecule type" value="Genomic_DNA"/>
</dbReference>
<dbReference type="OrthoDB" id="5415at10239"/>
<dbReference type="Proteomes" id="UP000202170">
    <property type="component" value="Segment"/>
</dbReference>
<dbReference type="PANTHER" id="PTHR34817:SF1">
    <property type="entry name" value="NUCLEOTIDYLTRANSFERASE"/>
    <property type="match status" value="1"/>
</dbReference>
<dbReference type="RefSeq" id="YP_009287567.1">
    <property type="nucleotide sequence ID" value="NC_031074.1"/>
</dbReference>
<accession>A0A1B3AYF6</accession>
<proteinExistence type="predicted"/>
<name>A0A1B3AYF6_9CAUD</name>
<sequence length="226" mass="25613">MPHTLLSGVVGSQAYGLATPESDVDTMSVHVEPTMNLVGINKAPEATIETKNPDSVSHEVGKFLWLALEGNPNIQELLWLKDWTHLTGYGEWLISIRQHFLSQQVKERYLGYANNQFKKFESSGGSRFGNVPVNRNEKNARHLLRLVRQGKRIWLTGRVELEVPNPEELRAEARFIAAHPAGPTHALRVLATAEKFFDETPTSLPELPRRDRAEELLAHIRRTHMN</sequence>
<evidence type="ECO:0000313" key="2">
    <source>
        <dbReference type="Proteomes" id="UP000202170"/>
    </source>
</evidence>
<dbReference type="PANTHER" id="PTHR34817">
    <property type="entry name" value="NUCLEOTIDYLTRANSFERASE"/>
    <property type="match status" value="1"/>
</dbReference>
<dbReference type="Pfam" id="PF10127">
    <property type="entry name" value="RlaP"/>
    <property type="match status" value="1"/>
</dbReference>
<dbReference type="GeneID" id="29080363"/>
<keyword evidence="2" id="KW-1185">Reference proteome</keyword>
<dbReference type="InterPro" id="IPR018775">
    <property type="entry name" value="RlaP"/>
</dbReference>
<reference evidence="2" key="1">
    <citation type="submission" date="2016-07" db="EMBL/GenBank/DDBJ databases">
        <authorList>
            <person name="Florea S."/>
            <person name="Webb J.S."/>
            <person name="Jaromczyk J."/>
            <person name="Schardl C.L."/>
        </authorList>
    </citation>
    <scope>NUCLEOTIDE SEQUENCE [LARGE SCALE GENOMIC DNA]</scope>
</reference>
<gene>
    <name evidence="1" type="primary">99</name>
    <name evidence="1" type="ORF">SEA_BANTAM_99</name>
</gene>
<evidence type="ECO:0000313" key="1">
    <source>
        <dbReference type="EMBL" id="AOE43788.1"/>
    </source>
</evidence>
<organism evidence="1 2">
    <name type="scientific">Gordonia phage Bantam</name>
    <dbReference type="NCBI Taxonomy" id="1887641"/>
    <lineage>
        <taxon>Viruses</taxon>
        <taxon>Duplodnaviria</taxon>
        <taxon>Heunggongvirae</taxon>
        <taxon>Uroviricota</taxon>
        <taxon>Caudoviricetes</taxon>
        <taxon>Bantamvirus</taxon>
        <taxon>Bantamvirus bantam</taxon>
    </lineage>
</organism>